<dbReference type="SUPFAM" id="SSF54523">
    <property type="entry name" value="Pili subunits"/>
    <property type="match status" value="1"/>
</dbReference>
<evidence type="ECO:0000256" key="2">
    <source>
        <dbReference type="ARBA" id="ARBA00004418"/>
    </source>
</evidence>
<dbReference type="Pfam" id="PF07963">
    <property type="entry name" value="N_methyl"/>
    <property type="match status" value="1"/>
</dbReference>
<comment type="subcellular location">
    <subcellularLocation>
        <location evidence="1">Cell outer membrane</location>
        <topology evidence="1">Single-pass membrane protein</topology>
    </subcellularLocation>
    <subcellularLocation>
        <location evidence="2">Periplasm</location>
    </subcellularLocation>
</comment>
<proteinExistence type="predicted"/>
<dbReference type="InterPro" id="IPR045584">
    <property type="entry name" value="Pilin-like"/>
</dbReference>
<evidence type="ECO:0000256" key="1">
    <source>
        <dbReference type="ARBA" id="ARBA00004203"/>
    </source>
</evidence>
<keyword evidence="7" id="KW-1185">Reference proteome</keyword>
<keyword evidence="5" id="KW-1133">Transmembrane helix</keyword>
<keyword evidence="3" id="KW-0574">Periplasm</keyword>
<keyword evidence="5" id="KW-0472">Membrane</keyword>
<feature type="transmembrane region" description="Helical" evidence="5">
    <location>
        <begin position="12"/>
        <end position="31"/>
    </location>
</feature>
<evidence type="ECO:0000313" key="6">
    <source>
        <dbReference type="EMBL" id="GGK24223.1"/>
    </source>
</evidence>
<protein>
    <recommendedName>
        <fullName evidence="8">Prepilin-type N-terminal cleavage/methylation domain-containing protein</fullName>
    </recommendedName>
</protein>
<evidence type="ECO:0000256" key="3">
    <source>
        <dbReference type="ARBA" id="ARBA00022764"/>
    </source>
</evidence>
<dbReference type="Proteomes" id="UP000647587">
    <property type="component" value="Unassembled WGS sequence"/>
</dbReference>
<gene>
    <name evidence="6" type="ORF">GCM10008955_17230</name>
</gene>
<name>A0ABQ2ESF5_9DEIO</name>
<reference evidence="7" key="1">
    <citation type="journal article" date="2019" name="Int. J. Syst. Evol. Microbiol.">
        <title>The Global Catalogue of Microorganisms (GCM) 10K type strain sequencing project: providing services to taxonomists for standard genome sequencing and annotation.</title>
        <authorList>
            <consortium name="The Broad Institute Genomics Platform"/>
            <consortium name="The Broad Institute Genome Sequencing Center for Infectious Disease"/>
            <person name="Wu L."/>
            <person name="Ma J."/>
        </authorList>
    </citation>
    <scope>NUCLEOTIDE SEQUENCE [LARGE SCALE GENOMIC DNA]</scope>
    <source>
        <strain evidence="7">JCM 30331</strain>
    </source>
</reference>
<comment type="caution">
    <text evidence="6">The sequence shown here is derived from an EMBL/GenBank/DDBJ whole genome shotgun (WGS) entry which is preliminary data.</text>
</comment>
<evidence type="ECO:0000256" key="4">
    <source>
        <dbReference type="ARBA" id="ARBA00023237"/>
    </source>
</evidence>
<dbReference type="RefSeq" id="WP_189006788.1">
    <property type="nucleotide sequence ID" value="NZ_BMPP01000006.1"/>
</dbReference>
<dbReference type="NCBIfam" id="TIGR02532">
    <property type="entry name" value="IV_pilin_GFxxxE"/>
    <property type="match status" value="1"/>
</dbReference>
<accession>A0ABQ2ESF5</accession>
<keyword evidence="5" id="KW-0812">Transmembrane</keyword>
<organism evidence="6 7">
    <name type="scientific">Deinococcus malanensis</name>
    <dbReference type="NCBI Taxonomy" id="1706855"/>
    <lineage>
        <taxon>Bacteria</taxon>
        <taxon>Thermotogati</taxon>
        <taxon>Deinococcota</taxon>
        <taxon>Deinococci</taxon>
        <taxon>Deinococcales</taxon>
        <taxon>Deinococcaceae</taxon>
        <taxon>Deinococcus</taxon>
    </lineage>
</organism>
<evidence type="ECO:0008006" key="8">
    <source>
        <dbReference type="Google" id="ProtNLM"/>
    </source>
</evidence>
<sequence>MRRKSPVQAFTLLEMLVVLSIIGVLASIAALNVSGLQKPALSDSRALAAALKVARSHALSTTSAVRVVYNDATRTLSMRRADLCSAAPSGGPPRSWRTPSMCCPTTGVIRAPINGTSLHHLPPAPK</sequence>
<dbReference type="EMBL" id="BMPP01000006">
    <property type="protein sequence ID" value="GGK24223.1"/>
    <property type="molecule type" value="Genomic_DNA"/>
</dbReference>
<dbReference type="InterPro" id="IPR012902">
    <property type="entry name" value="N_methyl_site"/>
</dbReference>
<evidence type="ECO:0000256" key="5">
    <source>
        <dbReference type="SAM" id="Phobius"/>
    </source>
</evidence>
<dbReference type="Gene3D" id="3.30.700.10">
    <property type="entry name" value="Glycoprotein, Type 4 Pilin"/>
    <property type="match status" value="1"/>
</dbReference>
<evidence type="ECO:0000313" key="7">
    <source>
        <dbReference type="Proteomes" id="UP000647587"/>
    </source>
</evidence>
<keyword evidence="4" id="KW-0998">Cell outer membrane</keyword>